<evidence type="ECO:0000313" key="2">
    <source>
        <dbReference type="Proteomes" id="UP000054047"/>
    </source>
</evidence>
<sequence>MATQANKTVEIPEDQKRPKLWKFLKIVEITLNVHYDFIYSFILTNDASLTTELNVRINAGWMKFRATSGYSVTERSATTSSQIYQTVIRPAALYSSECWPVTKEIERLLRAMEAKMLRWASGVTRLDHVPNEDMR</sequence>
<reference evidence="1 2" key="1">
    <citation type="submission" date="2013-12" db="EMBL/GenBank/DDBJ databases">
        <title>Draft genome of the parsitic nematode Ancylostoma duodenale.</title>
        <authorList>
            <person name="Mitreva M."/>
        </authorList>
    </citation>
    <scope>NUCLEOTIDE SEQUENCE [LARGE SCALE GENOMIC DNA]</scope>
    <source>
        <strain evidence="1 2">Zhejiang</strain>
    </source>
</reference>
<dbReference type="EMBL" id="KN773124">
    <property type="protein sequence ID" value="KIH45277.1"/>
    <property type="molecule type" value="Genomic_DNA"/>
</dbReference>
<protein>
    <submittedName>
        <fullName evidence="1">Uncharacterized protein</fullName>
    </submittedName>
</protein>
<dbReference type="OrthoDB" id="5832087at2759"/>
<organism evidence="1 2">
    <name type="scientific">Ancylostoma duodenale</name>
    <dbReference type="NCBI Taxonomy" id="51022"/>
    <lineage>
        <taxon>Eukaryota</taxon>
        <taxon>Metazoa</taxon>
        <taxon>Ecdysozoa</taxon>
        <taxon>Nematoda</taxon>
        <taxon>Chromadorea</taxon>
        <taxon>Rhabditida</taxon>
        <taxon>Rhabditina</taxon>
        <taxon>Rhabditomorpha</taxon>
        <taxon>Strongyloidea</taxon>
        <taxon>Ancylostomatidae</taxon>
        <taxon>Ancylostomatinae</taxon>
        <taxon>Ancylostoma</taxon>
    </lineage>
</organism>
<gene>
    <name evidence="1" type="ORF">ANCDUO_24685</name>
</gene>
<evidence type="ECO:0000313" key="1">
    <source>
        <dbReference type="EMBL" id="KIH45277.1"/>
    </source>
</evidence>
<dbReference type="Proteomes" id="UP000054047">
    <property type="component" value="Unassembled WGS sequence"/>
</dbReference>
<keyword evidence="2" id="KW-1185">Reference proteome</keyword>
<dbReference type="AlphaFoldDB" id="A0A0C2C6M2"/>
<proteinExistence type="predicted"/>
<dbReference type="PANTHER" id="PTHR46238">
    <property type="entry name" value="REVERSE TRANSCRIPTASE DOMAIN-CONTAINING PROTEIN"/>
    <property type="match status" value="1"/>
</dbReference>
<dbReference type="PANTHER" id="PTHR46238:SF8">
    <property type="entry name" value="ENDONUCLEASE_EXONUCLEASE_PHOSPHATASE DOMAIN-CONTAINING PROTEIN"/>
    <property type="match status" value="1"/>
</dbReference>
<accession>A0A0C2C6M2</accession>
<name>A0A0C2C6M2_9BILA</name>